<reference evidence="2 3" key="1">
    <citation type="submission" date="2008-03" db="EMBL/GenBank/DDBJ databases">
        <title>Sequencing of the draft genome and assembly of Burkholderia ambifaria IOP40-10.</title>
        <authorList>
            <consortium name="US DOE Joint Genome Institute (JGI-PGF)"/>
            <person name="Copeland A."/>
            <person name="Lucas S."/>
            <person name="Lapidus A."/>
            <person name="Glavina del Rio T."/>
            <person name="Dalin E."/>
            <person name="Tice H."/>
            <person name="Bruce D."/>
            <person name="Goodwin L."/>
            <person name="Pitluck S."/>
            <person name="Larimer F."/>
            <person name="Land M.L."/>
            <person name="Hauser L."/>
            <person name="Tiedje J."/>
            <person name="Richardson P."/>
        </authorList>
    </citation>
    <scope>NUCLEOTIDE SEQUENCE [LARGE SCALE GENOMIC DNA]</scope>
    <source>
        <strain evidence="2 3">IOP40-10</strain>
    </source>
</reference>
<dbReference type="Pfam" id="PF13333">
    <property type="entry name" value="rve_2"/>
    <property type="match status" value="1"/>
</dbReference>
<evidence type="ECO:0000313" key="3">
    <source>
        <dbReference type="Proteomes" id="UP000005463"/>
    </source>
</evidence>
<evidence type="ECO:0000313" key="2">
    <source>
        <dbReference type="EMBL" id="EDT05925.1"/>
    </source>
</evidence>
<comment type="caution">
    <text evidence="2">The sequence shown here is derived from an EMBL/GenBank/DDBJ whole genome shotgun (WGS) entry which is preliminary data.</text>
</comment>
<organism evidence="2 3">
    <name type="scientific">Burkholderia ambifaria IOP40-10</name>
    <dbReference type="NCBI Taxonomy" id="396596"/>
    <lineage>
        <taxon>Bacteria</taxon>
        <taxon>Pseudomonadati</taxon>
        <taxon>Pseudomonadota</taxon>
        <taxon>Betaproteobacteria</taxon>
        <taxon>Burkholderiales</taxon>
        <taxon>Burkholderiaceae</taxon>
        <taxon>Burkholderia</taxon>
        <taxon>Burkholderia cepacia complex</taxon>
    </lineage>
</organism>
<dbReference type="Proteomes" id="UP000005463">
    <property type="component" value="Unassembled WGS sequence"/>
</dbReference>
<dbReference type="AlphaFoldDB" id="B1F903"/>
<dbReference type="EMBL" id="ABLC01000005">
    <property type="protein sequence ID" value="EDT05925.1"/>
    <property type="molecule type" value="Genomic_DNA"/>
</dbReference>
<dbReference type="InterPro" id="IPR001584">
    <property type="entry name" value="Integrase_cat-core"/>
</dbReference>
<dbReference type="GO" id="GO:0015074">
    <property type="term" value="P:DNA integration"/>
    <property type="evidence" value="ECO:0007669"/>
    <property type="project" value="InterPro"/>
</dbReference>
<evidence type="ECO:0000259" key="1">
    <source>
        <dbReference type="Pfam" id="PF13333"/>
    </source>
</evidence>
<proteinExistence type="predicted"/>
<sequence length="84" mass="9542">MLHVSPQKSFATREQACLAISKYIEIFYNRQRTQACLNSRSPVAFTQRFYLNRIAAYPVGLHEFRPTSLNAQLGGGEHKPRTAS</sequence>
<accession>B1F903</accession>
<gene>
    <name evidence="2" type="ORF">BamIOP4010DRAFT_0512</name>
</gene>
<name>B1F903_9BURK</name>
<feature type="domain" description="Integrase catalytic" evidence="1">
    <location>
        <begin position="7"/>
        <end position="47"/>
    </location>
</feature>
<dbReference type="PATRIC" id="fig|396596.7.peg.7449"/>
<protein>
    <recommendedName>
        <fullName evidence="1">Integrase catalytic domain-containing protein</fullName>
    </recommendedName>
</protein>